<dbReference type="PANTHER" id="PTHR15081:SF1">
    <property type="entry name" value="NUCLEAR AUTOANTIGENIC SPERM PROTEIN"/>
    <property type="match status" value="1"/>
</dbReference>
<feature type="compositionally biased region" description="Acidic residues" evidence="4">
    <location>
        <begin position="118"/>
        <end position="129"/>
    </location>
</feature>
<evidence type="ECO:0000256" key="3">
    <source>
        <dbReference type="SAM" id="Coils"/>
    </source>
</evidence>
<feature type="region of interest" description="Disordered" evidence="4">
    <location>
        <begin position="68"/>
        <end position="163"/>
    </location>
</feature>
<feature type="compositionally biased region" description="Basic and acidic residues" evidence="4">
    <location>
        <begin position="382"/>
        <end position="398"/>
    </location>
</feature>
<name>A0ABD2MDF6_9BILA</name>
<comment type="caution">
    <text evidence="5">The sequence shown here is derived from an EMBL/GenBank/DDBJ whole genome shotgun (WGS) entry which is preliminary data.</text>
</comment>
<feature type="coiled-coil region" evidence="3">
    <location>
        <begin position="255"/>
        <end position="311"/>
    </location>
</feature>
<organism evidence="5 6">
    <name type="scientific">Heterodera trifolii</name>
    <dbReference type="NCBI Taxonomy" id="157864"/>
    <lineage>
        <taxon>Eukaryota</taxon>
        <taxon>Metazoa</taxon>
        <taxon>Ecdysozoa</taxon>
        <taxon>Nematoda</taxon>
        <taxon>Chromadorea</taxon>
        <taxon>Rhabditida</taxon>
        <taxon>Tylenchina</taxon>
        <taxon>Tylenchomorpha</taxon>
        <taxon>Tylenchoidea</taxon>
        <taxon>Heteroderidae</taxon>
        <taxon>Heteroderinae</taxon>
        <taxon>Heterodera</taxon>
    </lineage>
</organism>
<evidence type="ECO:0000313" key="6">
    <source>
        <dbReference type="Proteomes" id="UP001620626"/>
    </source>
</evidence>
<dbReference type="Gene3D" id="1.25.40.10">
    <property type="entry name" value="Tetratricopeptide repeat domain"/>
    <property type="match status" value="1"/>
</dbReference>
<keyword evidence="1" id="KW-0677">Repeat</keyword>
<evidence type="ECO:0008006" key="7">
    <source>
        <dbReference type="Google" id="ProtNLM"/>
    </source>
</evidence>
<keyword evidence="6" id="KW-1185">Reference proteome</keyword>
<dbReference type="SUPFAM" id="SSF48452">
    <property type="entry name" value="TPR-like"/>
    <property type="match status" value="1"/>
</dbReference>
<accession>A0ABD2MDF6</accession>
<dbReference type="AlphaFoldDB" id="A0ABD2MDF6"/>
<dbReference type="EMBL" id="JBICBT010000031">
    <property type="protein sequence ID" value="KAL3125486.1"/>
    <property type="molecule type" value="Genomic_DNA"/>
</dbReference>
<reference evidence="5 6" key="1">
    <citation type="submission" date="2024-10" db="EMBL/GenBank/DDBJ databases">
        <authorList>
            <person name="Kim D."/>
        </authorList>
    </citation>
    <scope>NUCLEOTIDE SEQUENCE [LARGE SCALE GENOMIC DNA]</scope>
    <source>
        <strain evidence="5">BH-2024</strain>
    </source>
</reference>
<protein>
    <recommendedName>
        <fullName evidence="7">Tetratricopeptide SHNi-TPR domain-containing protein</fullName>
    </recommendedName>
</protein>
<keyword evidence="3" id="KW-0175">Coiled coil</keyword>
<feature type="compositionally biased region" description="Basic and acidic residues" evidence="4">
    <location>
        <begin position="91"/>
        <end position="117"/>
    </location>
</feature>
<proteinExistence type="predicted"/>
<dbReference type="Pfam" id="PF13424">
    <property type="entry name" value="TPR_12"/>
    <property type="match status" value="1"/>
</dbReference>
<feature type="compositionally biased region" description="Acidic residues" evidence="4">
    <location>
        <begin position="72"/>
        <end position="89"/>
    </location>
</feature>
<evidence type="ECO:0000256" key="4">
    <source>
        <dbReference type="SAM" id="MobiDB-lite"/>
    </source>
</evidence>
<dbReference type="Proteomes" id="UP001620626">
    <property type="component" value="Unassembled WGS sequence"/>
</dbReference>
<dbReference type="PANTHER" id="PTHR15081">
    <property type="entry name" value="NUCLEAR AUTOANTIGENIC SPERM PROTEIN NASP -RELATED"/>
    <property type="match status" value="1"/>
</dbReference>
<gene>
    <name evidence="5" type="ORF">niasHT_009935</name>
</gene>
<feature type="region of interest" description="Disordered" evidence="4">
    <location>
        <begin position="356"/>
        <end position="398"/>
    </location>
</feature>
<evidence type="ECO:0000313" key="5">
    <source>
        <dbReference type="EMBL" id="KAL3125486.1"/>
    </source>
</evidence>
<dbReference type="InterPro" id="IPR051730">
    <property type="entry name" value="NASP-like"/>
</dbReference>
<feature type="compositionally biased region" description="Acidic residues" evidence="4">
    <location>
        <begin position="147"/>
        <end position="162"/>
    </location>
</feature>
<keyword evidence="2" id="KW-0802">TPR repeat</keyword>
<dbReference type="InterPro" id="IPR011990">
    <property type="entry name" value="TPR-like_helical_dom_sf"/>
</dbReference>
<evidence type="ECO:0000256" key="1">
    <source>
        <dbReference type="ARBA" id="ARBA00022737"/>
    </source>
</evidence>
<sequence>MDVLDKLLAERHKLMLAQSFYDASVVLCKAAELSSKFFGDFAPQSFLPHFNYGKALIEVARLESLPIKPPVEDIDESDEEDEEEEEQGEELQSKIEEVEDQQQKEKTGEKGGEKGTDECAEERDGEQQDEAEKASNEMAEVTLKTDNEEEEANEDGGDEDDGQIAWESLEVARKISENQMKSDEAKLWTERKSDVLVALGDCMTVTENFPLALEEFTSALAIRKELFGEADRRTAEVYFWIGRTHKLMDDFKTAAEHFENAKKVLEAVIAAKERELKERGEENCESLSHEIEELKDTVKGVEEKVQDAVDSIVQQRKRDEAMKAMLQPLLMQVISANGKTPSEVNDVTGMLKRKAVKRPLEMSEAIAEDKAEADVEQNAKMPRNETDDGKGEERPTKD</sequence>
<evidence type="ECO:0000256" key="2">
    <source>
        <dbReference type="ARBA" id="ARBA00022803"/>
    </source>
</evidence>